<proteinExistence type="predicted"/>
<protein>
    <submittedName>
        <fullName evidence="1">Uncharacterized protein</fullName>
    </submittedName>
</protein>
<name>A0A2P2MZV6_RHIMU</name>
<accession>A0A2P2MZV6</accession>
<sequence length="48" mass="5514">MSTFKEDYVGAFKVDFKLFFLDIDGTKSNWVKSVLDKFSVISKTFKVG</sequence>
<evidence type="ECO:0000313" key="1">
    <source>
        <dbReference type="EMBL" id="MBX35753.1"/>
    </source>
</evidence>
<dbReference type="EMBL" id="GGEC01055269">
    <property type="protein sequence ID" value="MBX35753.1"/>
    <property type="molecule type" value="Transcribed_RNA"/>
</dbReference>
<reference evidence="1" key="1">
    <citation type="submission" date="2018-02" db="EMBL/GenBank/DDBJ databases">
        <title>Rhizophora mucronata_Transcriptome.</title>
        <authorList>
            <person name="Meera S.P."/>
            <person name="Sreeshan A."/>
            <person name="Augustine A."/>
        </authorList>
    </citation>
    <scope>NUCLEOTIDE SEQUENCE</scope>
    <source>
        <tissue evidence="1">Leaf</tissue>
    </source>
</reference>
<dbReference type="AlphaFoldDB" id="A0A2P2MZV6"/>
<organism evidence="1">
    <name type="scientific">Rhizophora mucronata</name>
    <name type="common">Asiatic mangrove</name>
    <dbReference type="NCBI Taxonomy" id="61149"/>
    <lineage>
        <taxon>Eukaryota</taxon>
        <taxon>Viridiplantae</taxon>
        <taxon>Streptophyta</taxon>
        <taxon>Embryophyta</taxon>
        <taxon>Tracheophyta</taxon>
        <taxon>Spermatophyta</taxon>
        <taxon>Magnoliopsida</taxon>
        <taxon>eudicotyledons</taxon>
        <taxon>Gunneridae</taxon>
        <taxon>Pentapetalae</taxon>
        <taxon>rosids</taxon>
        <taxon>fabids</taxon>
        <taxon>Malpighiales</taxon>
        <taxon>Rhizophoraceae</taxon>
        <taxon>Rhizophora</taxon>
    </lineage>
</organism>